<dbReference type="EMBL" id="JAVFKD010000002">
    <property type="protein sequence ID" value="KAK5997081.1"/>
    <property type="molecule type" value="Genomic_DNA"/>
</dbReference>
<feature type="compositionally biased region" description="Basic and acidic residues" evidence="2">
    <location>
        <begin position="1156"/>
        <end position="1181"/>
    </location>
</feature>
<feature type="compositionally biased region" description="Low complexity" evidence="2">
    <location>
        <begin position="1033"/>
        <end position="1044"/>
    </location>
</feature>
<dbReference type="PANTHER" id="PTHR10622:SF10">
    <property type="entry name" value="HET DOMAIN-CONTAINING PROTEIN"/>
    <property type="match status" value="1"/>
</dbReference>
<keyword evidence="5" id="KW-1185">Reference proteome</keyword>
<evidence type="ECO:0000259" key="3">
    <source>
        <dbReference type="Pfam" id="PF06985"/>
    </source>
</evidence>
<feature type="coiled-coil region" evidence="1">
    <location>
        <begin position="244"/>
        <end position="271"/>
    </location>
</feature>
<feature type="compositionally biased region" description="Basic and acidic residues" evidence="2">
    <location>
        <begin position="426"/>
        <end position="458"/>
    </location>
</feature>
<accession>A0ABR0SZC1</accession>
<feature type="compositionally biased region" description="Low complexity" evidence="2">
    <location>
        <begin position="968"/>
        <end position="983"/>
    </location>
</feature>
<keyword evidence="1" id="KW-0175">Coiled coil</keyword>
<sequence>MDIPNFVGTPQNILNMMSGWDDSQEKFRAALNMFFVPTFRPKFVEQEHTNGAVPKFDDIEFAGASNSEEIQLPRRMFDLETGNLVKPTPRSGYCMLSHRWKGDEVTLQDIQAARGEYKTRKKDEKEEYGKSDVQIVLEKCIRDIRKQEEVINSLITKKGVEHDIFTLLEKRFKAIKSERAKEAAKNKMEKAVLNVRSKTMEKAKLETMVRERFQTHTRLTKKDMAKTGDIGLDNTAREIHATEESSAAGKVTQAKNQLKAAEDEYALYKAERSLFDTKRSELGAEVDEMVRLLQKWKSAIKIQQSVLRATEIFGQKPFEEHENRYVWLDTCCINKYDADELSQSLSLMGDWYAQSDFTLVQLEASKSTTSEIAFDYSDIRRWGIVSEHNGSDVDKYDWDSHIKYDWLQFQEEEADRQKQVQQNSPEELRKTTEQKRNEEEEQEKQQKRIQDRKEEKNGHVPTLNHFDEIHGREPEWSERGWTLQELVMSKMTYYVNSDWEPLKRPVEDLGRFYHLIPYICLYLGYDDETAGADELDANKLWKTHNTADLYTSFFSCSHSNDLCSGQNDVCKHQNNVYNAIFERHNKTYPKEDENNAEMKVTRALLMLAILDALKVRFPKEMTKETSKAQMAQAVYFTVKELTQEGKNPVLDRLKALLKDVLPSPEEGDDEVESHAQYVIEFILRLLVVETKDLIKKDRKLIAEFGKVELLEEWSQGTQSTGFATQDVMILSRHRETTVPIDHVYALMGIMGVRFPTFHAEGYAKALSRLLDEIIITHNDVSVFNWTGFDKGSPIRGRSMYPSSHKAYTKDVEDENRNRFLWESVSQELDDTTNSYYGVTSMLKKAIECVKKKEYKAAPMSRIKKILHTVQSFSLLDLKEETVALGGIIRHIEETYDREEEKTKKKPKEPIQEPSKLNAGIRTFSNGLSQMKEQKNNIRRSLNPFGRKKSEPEAPQEGAAQDPPSPPASTEVGSNTESSTSSSSKEVEWLKIEESIDDYIDKLNAGAKNMDDIRGNLPENINRKPSKKEEQGSKSDQSSSSKQSGNMICPNPIIVNNAGIEGVFDIQRVIIRIIDKDTLRRQVAQAVHAKQKISGWCTISTGFASVAVRFSCEKQQLERQLQVMESVESSVSEGQDENRPDQILGAVVLHVIDSWKKKNEDPSQERKEKAVEASQNVKEKSPDGGPQQQQQVVNQQQNASNTEENDPGHEHDGASERLVSRMIKFVQEEDMRLVVGEWVLARFSGVEGAKWFLCSLEQGSSHHFYGHRIATSEIDFSLATPEAGLIEVWKHYMDRKKHKMSGILEKYLQSREFKDVRLQAWSHVMPQSILPQSIVPQSLSFNPLQSSPPGKPKAQTLGDNETDELLPLHEEDSDDDGDANQPSGAAGVVKTLGAIGVLKLAEWIIEDKADRVDRHLTTIALEKTPKILHPAIENLNDNRNFLPAMFHSGKRIHMF</sequence>
<gene>
    <name evidence="4" type="ORF">PT974_02433</name>
</gene>
<protein>
    <recommendedName>
        <fullName evidence="3">Heterokaryon incompatibility domain-containing protein</fullName>
    </recommendedName>
</protein>
<evidence type="ECO:0000256" key="1">
    <source>
        <dbReference type="SAM" id="Coils"/>
    </source>
</evidence>
<dbReference type="Pfam" id="PF06985">
    <property type="entry name" value="HET"/>
    <property type="match status" value="1"/>
</dbReference>
<proteinExistence type="predicted"/>
<comment type="caution">
    <text evidence="4">The sequence shown here is derived from an EMBL/GenBank/DDBJ whole genome shotgun (WGS) entry which is preliminary data.</text>
</comment>
<feature type="compositionally biased region" description="Basic and acidic residues" evidence="2">
    <location>
        <begin position="896"/>
        <end position="910"/>
    </location>
</feature>
<feature type="compositionally biased region" description="Low complexity" evidence="2">
    <location>
        <begin position="1186"/>
        <end position="1197"/>
    </location>
</feature>
<feature type="region of interest" description="Disordered" evidence="2">
    <location>
        <begin position="415"/>
        <end position="469"/>
    </location>
</feature>
<reference evidence="4 5" key="1">
    <citation type="submission" date="2024-01" db="EMBL/GenBank/DDBJ databases">
        <title>Complete genome of Cladobotryum mycophilum ATHUM6906.</title>
        <authorList>
            <person name="Christinaki A.C."/>
            <person name="Myridakis A.I."/>
            <person name="Kouvelis V.N."/>
        </authorList>
    </citation>
    <scope>NUCLEOTIDE SEQUENCE [LARGE SCALE GENOMIC DNA]</scope>
    <source>
        <strain evidence="4 5">ATHUM6906</strain>
    </source>
</reference>
<evidence type="ECO:0000256" key="2">
    <source>
        <dbReference type="SAM" id="MobiDB-lite"/>
    </source>
</evidence>
<feature type="region of interest" description="Disordered" evidence="2">
    <location>
        <begin position="896"/>
        <end position="918"/>
    </location>
</feature>
<feature type="region of interest" description="Disordered" evidence="2">
    <location>
        <begin position="1339"/>
        <end position="1358"/>
    </location>
</feature>
<feature type="region of interest" description="Disordered" evidence="2">
    <location>
        <begin position="938"/>
        <end position="986"/>
    </location>
</feature>
<dbReference type="InterPro" id="IPR010730">
    <property type="entry name" value="HET"/>
</dbReference>
<dbReference type="Proteomes" id="UP001338125">
    <property type="component" value="Unassembled WGS sequence"/>
</dbReference>
<evidence type="ECO:0000313" key="5">
    <source>
        <dbReference type="Proteomes" id="UP001338125"/>
    </source>
</evidence>
<evidence type="ECO:0000313" key="4">
    <source>
        <dbReference type="EMBL" id="KAK5997081.1"/>
    </source>
</evidence>
<feature type="region of interest" description="Disordered" evidence="2">
    <location>
        <begin position="1156"/>
        <end position="1212"/>
    </location>
</feature>
<feature type="region of interest" description="Disordered" evidence="2">
    <location>
        <begin position="1008"/>
        <end position="1047"/>
    </location>
</feature>
<feature type="domain" description="Heterokaryon incompatibility" evidence="3">
    <location>
        <begin position="318"/>
        <end position="385"/>
    </location>
</feature>
<name>A0ABR0SZC1_9HYPO</name>
<dbReference type="PANTHER" id="PTHR10622">
    <property type="entry name" value="HET DOMAIN-CONTAINING PROTEIN"/>
    <property type="match status" value="1"/>
</dbReference>
<organism evidence="4 5">
    <name type="scientific">Cladobotryum mycophilum</name>
    <dbReference type="NCBI Taxonomy" id="491253"/>
    <lineage>
        <taxon>Eukaryota</taxon>
        <taxon>Fungi</taxon>
        <taxon>Dikarya</taxon>
        <taxon>Ascomycota</taxon>
        <taxon>Pezizomycotina</taxon>
        <taxon>Sordariomycetes</taxon>
        <taxon>Hypocreomycetidae</taxon>
        <taxon>Hypocreales</taxon>
        <taxon>Hypocreaceae</taxon>
        <taxon>Cladobotryum</taxon>
    </lineage>
</organism>